<protein>
    <submittedName>
        <fullName evidence="4">Uncharacterized protein</fullName>
    </submittedName>
</protein>
<name>A0A8X7P9Z4_BRACI</name>
<evidence type="ECO:0000313" key="5">
    <source>
        <dbReference type="Proteomes" id="UP000886595"/>
    </source>
</evidence>
<keyword evidence="5" id="KW-1185">Reference proteome</keyword>
<gene>
    <name evidence="4" type="ORF">Bca52824_086700</name>
</gene>
<dbReference type="OrthoDB" id="1054225at2759"/>
<dbReference type="Proteomes" id="UP000886595">
    <property type="component" value="Unassembled WGS sequence"/>
</dbReference>
<comment type="subcellular location">
    <subcellularLocation>
        <location evidence="1 3">Nucleus</location>
    </subcellularLocation>
</comment>
<dbReference type="GO" id="GO:0005634">
    <property type="term" value="C:nucleus"/>
    <property type="evidence" value="ECO:0007669"/>
    <property type="project" value="UniProtKB-SubCell"/>
</dbReference>
<dbReference type="InterPro" id="IPR003822">
    <property type="entry name" value="PAH"/>
</dbReference>
<proteinExistence type="predicted"/>
<evidence type="ECO:0000313" key="4">
    <source>
        <dbReference type="EMBL" id="KAG2247072.1"/>
    </source>
</evidence>
<dbReference type="PROSITE" id="PS51477">
    <property type="entry name" value="PAH"/>
    <property type="match status" value="1"/>
</dbReference>
<keyword evidence="2 3" id="KW-0539">Nucleus</keyword>
<evidence type="ECO:0000256" key="1">
    <source>
        <dbReference type="ARBA" id="ARBA00004123"/>
    </source>
</evidence>
<sequence>MKGFNTPRKSQGRDLFYQTPTNCSDEEIQRNIEFLKKLQEADDKTLYRRYEGMMQRYITYIQLKRGLVLLLRGHRGLIIEFRQLLSYFASPVRNNSEKENPKSELKRTVAFLHKIEALGESVYKAFMDALGFSGDKEILIEQLSEMLRGHESLKEEFETFLIDNRLLKRKRKRDCVNVTPSYCIRPEVEKGSSSGPVLNGKYYSGGPYNPEDSVEKNSEACRVEKMNRFQDMLLHDLDSFIEFRKVPKDDLKEQESS</sequence>
<evidence type="ECO:0000256" key="2">
    <source>
        <dbReference type="ARBA" id="ARBA00023242"/>
    </source>
</evidence>
<evidence type="ECO:0000256" key="3">
    <source>
        <dbReference type="PROSITE-ProRule" id="PRU00810"/>
    </source>
</evidence>
<dbReference type="AlphaFoldDB" id="A0A8X7P9Z4"/>
<dbReference type="InterPro" id="IPR036600">
    <property type="entry name" value="PAH_sf"/>
</dbReference>
<accession>A0A8X7P9Z4</accession>
<dbReference type="EMBL" id="JAAMPC010000017">
    <property type="protein sequence ID" value="KAG2247072.1"/>
    <property type="molecule type" value="Genomic_DNA"/>
</dbReference>
<comment type="caution">
    <text evidence="4">The sequence shown here is derived from an EMBL/GenBank/DDBJ whole genome shotgun (WGS) entry which is preliminary data.</text>
</comment>
<reference evidence="4 5" key="1">
    <citation type="submission" date="2020-02" db="EMBL/GenBank/DDBJ databases">
        <authorList>
            <person name="Ma Q."/>
            <person name="Huang Y."/>
            <person name="Song X."/>
            <person name="Pei D."/>
        </authorList>
    </citation>
    <scope>NUCLEOTIDE SEQUENCE [LARGE SCALE GENOMIC DNA]</scope>
    <source>
        <strain evidence="4">Sxm20200214</strain>
        <tissue evidence="4">Leaf</tissue>
    </source>
</reference>
<organism evidence="4 5">
    <name type="scientific">Brassica carinata</name>
    <name type="common">Ethiopian mustard</name>
    <name type="synonym">Abyssinian cabbage</name>
    <dbReference type="NCBI Taxonomy" id="52824"/>
    <lineage>
        <taxon>Eukaryota</taxon>
        <taxon>Viridiplantae</taxon>
        <taxon>Streptophyta</taxon>
        <taxon>Embryophyta</taxon>
        <taxon>Tracheophyta</taxon>
        <taxon>Spermatophyta</taxon>
        <taxon>Magnoliopsida</taxon>
        <taxon>eudicotyledons</taxon>
        <taxon>Gunneridae</taxon>
        <taxon>Pentapetalae</taxon>
        <taxon>rosids</taxon>
        <taxon>malvids</taxon>
        <taxon>Brassicales</taxon>
        <taxon>Brassicaceae</taxon>
        <taxon>Brassiceae</taxon>
        <taxon>Brassica</taxon>
    </lineage>
</organism>
<dbReference type="SUPFAM" id="SSF47762">
    <property type="entry name" value="PAH2 domain"/>
    <property type="match status" value="1"/>
</dbReference>
<dbReference type="GO" id="GO:0006355">
    <property type="term" value="P:regulation of DNA-templated transcription"/>
    <property type="evidence" value="ECO:0007669"/>
    <property type="project" value="InterPro"/>
</dbReference>